<accession>A0ABY0FKQ9</accession>
<dbReference type="RefSeq" id="WP_129603901.1">
    <property type="nucleotide sequence ID" value="NZ_PRLL01000001.1"/>
</dbReference>
<dbReference type="Proteomes" id="UP001191004">
    <property type="component" value="Unassembled WGS sequence"/>
</dbReference>
<dbReference type="InterPro" id="IPR022496">
    <property type="entry name" value="T6A_TsaB"/>
</dbReference>
<sequence>MKLYLDTSTPETILRLDQTEYRLPLGNQLAEQLLSAIHQKLSEHQATWTDLTEITFMAGPGSFTGLRIGAAVVNTLADQLNIPLYKSTGEQVPIILPDYGRPANITPPKK</sequence>
<dbReference type="InterPro" id="IPR000905">
    <property type="entry name" value="Gcp-like_dom"/>
</dbReference>
<proteinExistence type="predicted"/>
<comment type="caution">
    <text evidence="2">The sequence shown here is derived from an EMBL/GenBank/DDBJ whole genome shotgun (WGS) entry which is preliminary data.</text>
</comment>
<name>A0ABY0FKQ9_9BACT</name>
<feature type="domain" description="Gcp-like" evidence="1">
    <location>
        <begin position="29"/>
        <end position="85"/>
    </location>
</feature>
<dbReference type="EMBL" id="PRLL01000001">
    <property type="protein sequence ID" value="RYC74015.1"/>
    <property type="molecule type" value="Genomic_DNA"/>
</dbReference>
<dbReference type="InterPro" id="IPR043129">
    <property type="entry name" value="ATPase_NBD"/>
</dbReference>
<dbReference type="NCBIfam" id="TIGR03725">
    <property type="entry name" value="T6A_YeaZ"/>
    <property type="match status" value="1"/>
</dbReference>
<reference evidence="2 3" key="1">
    <citation type="journal article" date="2018" name="bioRxiv">
        <title>Evidence of independent acquisition and adaption of ultra-small bacteria to human hosts across the highly diverse yet reduced genomes of the phylum Saccharibacteria.</title>
        <authorList>
            <person name="McLean J.S."/>
            <person name="Bor B."/>
            <person name="To T.T."/>
            <person name="Liu Q."/>
            <person name="Kearns K.A."/>
            <person name="Solden L.M."/>
            <person name="Wrighton K.C."/>
            <person name="He X."/>
            <person name="Shi W."/>
        </authorList>
    </citation>
    <scope>NUCLEOTIDE SEQUENCE [LARGE SCALE GENOMIC DNA]</scope>
    <source>
        <strain evidence="2 3">TM7_KMM_G3_1_HOT_351</strain>
    </source>
</reference>
<organism evidence="2 3">
    <name type="scientific">Candidatus Nanosyncoccus nanoralicus</name>
    <dbReference type="NCBI Taxonomy" id="2171996"/>
    <lineage>
        <taxon>Bacteria</taxon>
        <taxon>Candidatus Saccharimonadota</taxon>
        <taxon>Candidatus Nanosyncoccalia</taxon>
        <taxon>Candidatus Nanosyncoccales</taxon>
        <taxon>Candidatus Nanosyncoccaceae</taxon>
        <taxon>Candidatus Nanosyncoccus</taxon>
    </lineage>
</organism>
<keyword evidence="3" id="KW-1185">Reference proteome</keyword>
<dbReference type="SUPFAM" id="SSF53067">
    <property type="entry name" value="Actin-like ATPase domain"/>
    <property type="match status" value="1"/>
</dbReference>
<reference evidence="2 3" key="2">
    <citation type="journal article" date="2020" name="Cell Rep.">
        <title>Acquisition and Adaptation of Ultra-small Parasitic Reduced Genome Bacteria to Mammalian Hosts.</title>
        <authorList>
            <person name="McLean J.S."/>
            <person name="Bor B."/>
            <person name="Kerns K.A."/>
            <person name="Liu Q."/>
            <person name="To T.T."/>
            <person name="Solden L."/>
            <person name="Hendrickson E.L."/>
            <person name="Wrighton K."/>
            <person name="Shi W."/>
            <person name="He X."/>
        </authorList>
    </citation>
    <scope>NUCLEOTIDE SEQUENCE [LARGE SCALE GENOMIC DNA]</scope>
    <source>
        <strain evidence="2 3">TM7_KMM_G3_1_HOT_351</strain>
    </source>
</reference>
<evidence type="ECO:0000259" key="1">
    <source>
        <dbReference type="Pfam" id="PF00814"/>
    </source>
</evidence>
<evidence type="ECO:0000313" key="2">
    <source>
        <dbReference type="EMBL" id="RYC74015.1"/>
    </source>
</evidence>
<gene>
    <name evidence="2" type="primary">tsaB</name>
    <name evidence="2" type="ORF">G3KMM_00060</name>
</gene>
<dbReference type="Pfam" id="PF00814">
    <property type="entry name" value="TsaD"/>
    <property type="match status" value="1"/>
</dbReference>
<protein>
    <submittedName>
        <fullName evidence="2">tRNA threonylcarbamoyladenosine biosynthesis protein TsaB</fullName>
    </submittedName>
</protein>
<evidence type="ECO:0000313" key="3">
    <source>
        <dbReference type="Proteomes" id="UP001191004"/>
    </source>
</evidence>
<dbReference type="Gene3D" id="3.30.420.40">
    <property type="match status" value="1"/>
</dbReference>